<dbReference type="EMBL" id="AATS01000001">
    <property type="protein sequence ID" value="EAU56160.1"/>
    <property type="molecule type" value="Genomic_DNA"/>
</dbReference>
<dbReference type="AlphaFoldDB" id="Q0F2Y1"/>
<name>Q0F2Y1_9PROT</name>
<sequence length="210" mass="24124">MIRCYSVDALSVSGDKAWRLQDDESWRPCTYGEALQPHDARITDNAKAEYWVGRRLKKDKQGMLMPQQKAGRFDFLMRGIFAHAVIHHLQETPLPERSDMEACIAAQTPGTPWLLYLDPDARFRSLDSEHEPIIGNLDIAVRGEIASSPDYVGPQAVTNEVLMDNTWRQFLGGWLDHLKSSNMNVFVPDIEKLKEESDYLDAIHHWQHEH</sequence>
<organism evidence="1 2">
    <name type="scientific">Mariprofundus ferrooxydans PV-1</name>
    <dbReference type="NCBI Taxonomy" id="314345"/>
    <lineage>
        <taxon>Bacteria</taxon>
        <taxon>Pseudomonadati</taxon>
        <taxon>Pseudomonadota</taxon>
        <taxon>Candidatius Mariprofundia</taxon>
        <taxon>Mariprofundales</taxon>
        <taxon>Mariprofundaceae</taxon>
        <taxon>Mariprofundus</taxon>
    </lineage>
</organism>
<reference evidence="1 2" key="1">
    <citation type="submission" date="2006-09" db="EMBL/GenBank/DDBJ databases">
        <authorList>
            <person name="Emerson D."/>
            <person name="Ferriera S."/>
            <person name="Johnson J."/>
            <person name="Kravitz S."/>
            <person name="Halpern A."/>
            <person name="Remington K."/>
            <person name="Beeson K."/>
            <person name="Tran B."/>
            <person name="Rogers Y.-H."/>
            <person name="Friedman R."/>
            <person name="Venter J.C."/>
        </authorList>
    </citation>
    <scope>NUCLEOTIDE SEQUENCE [LARGE SCALE GENOMIC DNA]</scope>
    <source>
        <strain evidence="1 2">PV-1</strain>
    </source>
</reference>
<dbReference type="OrthoDB" id="5292308at2"/>
<comment type="caution">
    <text evidence="1">The sequence shown here is derived from an EMBL/GenBank/DDBJ whole genome shotgun (WGS) entry which is preliminary data.</text>
</comment>
<dbReference type="Proteomes" id="UP000005297">
    <property type="component" value="Unassembled WGS sequence"/>
</dbReference>
<proteinExistence type="predicted"/>
<evidence type="ECO:0000313" key="2">
    <source>
        <dbReference type="Proteomes" id="UP000005297"/>
    </source>
</evidence>
<accession>Q0F2Y1</accession>
<evidence type="ECO:0000313" key="1">
    <source>
        <dbReference type="EMBL" id="EAU56160.1"/>
    </source>
</evidence>
<dbReference type="InParanoid" id="Q0F2Y1"/>
<protein>
    <submittedName>
        <fullName evidence="1">Uncharacterized protein</fullName>
    </submittedName>
</protein>
<gene>
    <name evidence="1" type="ORF">SPV1_05048</name>
</gene>
<dbReference type="RefSeq" id="WP_009851304.1">
    <property type="nucleotide sequence ID" value="NZ_DS022295.1"/>
</dbReference>
<dbReference type="HOGENOM" id="CLU_1308907_0_0_0"/>
<keyword evidence="2" id="KW-1185">Reference proteome</keyword>